<dbReference type="InterPro" id="IPR001045">
    <property type="entry name" value="Spermi_synthase"/>
</dbReference>
<feature type="domain" description="PABS" evidence="7">
    <location>
        <begin position="467"/>
        <end position="701"/>
    </location>
</feature>
<protein>
    <recommendedName>
        <fullName evidence="5">Polyamine aminopropyltransferase</fullName>
    </recommendedName>
    <alternativeName>
        <fullName evidence="5">Putrescine aminopropyltransferase</fullName>
        <shortName evidence="5">PAPT</shortName>
    </alternativeName>
    <alternativeName>
        <fullName evidence="5">Spermidine synthase</fullName>
        <shortName evidence="5">SPDS</shortName>
        <shortName evidence="5">SPDSY</shortName>
        <ecNumber evidence="5">2.5.1.16</ecNumber>
    </alternativeName>
</protein>
<comment type="catalytic activity">
    <reaction evidence="5">
        <text>S-adenosyl 3-(methylsulfanyl)propylamine + putrescine = S-methyl-5'-thioadenosine + spermidine + H(+)</text>
        <dbReference type="Rhea" id="RHEA:12721"/>
        <dbReference type="ChEBI" id="CHEBI:15378"/>
        <dbReference type="ChEBI" id="CHEBI:17509"/>
        <dbReference type="ChEBI" id="CHEBI:57443"/>
        <dbReference type="ChEBI" id="CHEBI:57834"/>
        <dbReference type="ChEBI" id="CHEBI:326268"/>
        <dbReference type="EC" id="2.5.1.16"/>
    </reaction>
</comment>
<evidence type="ECO:0000256" key="1">
    <source>
        <dbReference type="ARBA" id="ARBA00007867"/>
    </source>
</evidence>
<dbReference type="InterPro" id="IPR029063">
    <property type="entry name" value="SAM-dependent_MTases_sf"/>
</dbReference>
<dbReference type="CDD" id="cd02440">
    <property type="entry name" value="AdoMet_MTases"/>
    <property type="match status" value="1"/>
</dbReference>
<dbReference type="InterPro" id="IPR030374">
    <property type="entry name" value="PABS"/>
</dbReference>
<dbReference type="AlphaFoldDB" id="Q029X3"/>
<dbReference type="HAMAP" id="MF_00198">
    <property type="entry name" value="Spermidine_synth"/>
    <property type="match status" value="1"/>
</dbReference>
<feature type="binding site" evidence="5">
    <location>
        <begin position="603"/>
        <end position="604"/>
    </location>
    <ligand>
        <name>S-methyl-5'-thioadenosine</name>
        <dbReference type="ChEBI" id="CHEBI:17509"/>
    </ligand>
</feature>
<accession>Q029X3</accession>
<proteinExistence type="inferred from homology"/>
<evidence type="ECO:0000256" key="3">
    <source>
        <dbReference type="ARBA" id="ARBA00023066"/>
    </source>
</evidence>
<dbReference type="SUPFAM" id="SSF53335">
    <property type="entry name" value="S-adenosyl-L-methionine-dependent methyltransferases"/>
    <property type="match status" value="1"/>
</dbReference>
<evidence type="ECO:0000256" key="4">
    <source>
        <dbReference type="ARBA" id="ARBA00023115"/>
    </source>
</evidence>
<dbReference type="InterPro" id="IPR036259">
    <property type="entry name" value="MFS_trans_sf"/>
</dbReference>
<dbReference type="UniPathway" id="UPA00248">
    <property type="reaction ID" value="UER00314"/>
</dbReference>
<dbReference type="PANTHER" id="PTHR11558">
    <property type="entry name" value="SPERMIDINE/SPERMINE SYNTHASE"/>
    <property type="match status" value="1"/>
</dbReference>
<comment type="subcellular location">
    <subcellularLocation>
        <location evidence="5">Cell membrane</location>
        <topology evidence="5">Multi-pass membrane protein</topology>
    </subcellularLocation>
</comment>
<dbReference type="STRING" id="234267.Acid_1159"/>
<evidence type="ECO:0000256" key="2">
    <source>
        <dbReference type="ARBA" id="ARBA00022679"/>
    </source>
</evidence>
<dbReference type="Gene3D" id="3.40.50.150">
    <property type="entry name" value="Vaccinia Virus protein VP39"/>
    <property type="match status" value="1"/>
</dbReference>
<dbReference type="InParanoid" id="Q029X3"/>
<comment type="similarity">
    <text evidence="1 5">Belongs to the spermidine/spermine synthase family.</text>
</comment>
<dbReference type="GO" id="GO:0005829">
    <property type="term" value="C:cytosol"/>
    <property type="evidence" value="ECO:0007669"/>
    <property type="project" value="TreeGrafter"/>
</dbReference>
<keyword evidence="4 5" id="KW-0620">Polyamine biosynthesis</keyword>
<gene>
    <name evidence="5" type="primary">speE</name>
    <name evidence="8" type="ordered locus">Acid_1159</name>
</gene>
<dbReference type="PANTHER" id="PTHR11558:SF11">
    <property type="entry name" value="SPERMIDINE SYNTHASE"/>
    <property type="match status" value="1"/>
</dbReference>
<dbReference type="Pfam" id="PF01564">
    <property type="entry name" value="Spermine_synth"/>
    <property type="match status" value="1"/>
</dbReference>
<feature type="transmembrane region" description="Helical" evidence="5">
    <location>
        <begin position="395"/>
        <end position="413"/>
    </location>
</feature>
<keyword evidence="5" id="KW-0472">Membrane</keyword>
<evidence type="ECO:0000256" key="6">
    <source>
        <dbReference type="PROSITE-ProRule" id="PRU00354"/>
    </source>
</evidence>
<comment type="function">
    <text evidence="5">Catalyzes the irreversible transfer of a propylamine group from the amino donor S-adenosylmethioninamine (decarboxy-AdoMet) to putrescine (1,4-diaminobutane) to yield spermidine.</text>
</comment>
<sequence length="815" mass="87769">MAQSTESMVSTDASRHLPLLLLLFAGSGCAALIYETVWYQLLQLAIGSTSVSLGFLLATFMGGLCIGSVGLPRMKLAGQHPLRVYAWLELGIGVCAILVHFLLPLINMVYVAGAEAGMPGMLLRGFISAFCLLPPTILMGASLPAIVRWLKSTPNGVSWYGLLYGGNTAGAVFGCLLAGFYLLRIYNMAIATYVAAGINFTIALVSFGLAARTPQQASAPETDSAPLAAATSSAADGIPRWTIYAAIALSGATALGAEVVWTRLLGMLLGLTVYIFSIILAVFLIGLAIGSALGSMLLRSVRPRLALGWSQVLLTAGIAWTAWIISKSLPYWPINPLLTMSPWHTFQLDMVRCLWAILPPTLLWGASFPFAVAALTETGDDPGKTVGSVYAANTLGAIFGALIVSLALVPWIGTQDSQRALVWISLAGGVLILVPYIRARKSPGVAAALAAGVMAAAWLSSSLAPVPGELIAYGRRMAMNFGRSEVLYTVEGRNSSVAITRWNDGAIEIDVNGHVEATTEPYDMKLQRMVGHLPGMLHPNAKRVLGIGFGAGVSAGTFTRYPGIEHITVCEIEPVIPPTSTKFFGKQNYEVYLNPKTRVVFDDARHYLMTTKDMYDIIASDPLDVFAKGTAAIYSKEYFEAVKRHLNPGGLFTLYVPLYESDVRTVKSELATFFEAFPHSTIWANTVGGQGYDMVFMGHLEAPTINLDEMQARLDRPDYAPVAQSLHEIGVNTMVDLLSNYAGQNADLGKWSEGAEINRDVDLRLQYLGGWGINSTLEDAIYRQMLKFRRMPTTLFTGSPERVGALVEAIALTGR</sequence>
<dbReference type="SUPFAM" id="SSF103473">
    <property type="entry name" value="MFS general substrate transporter"/>
    <property type="match status" value="1"/>
</dbReference>
<feature type="transmembrane region" description="Helical" evidence="5">
    <location>
        <begin position="20"/>
        <end position="39"/>
    </location>
</feature>
<keyword evidence="5" id="KW-0812">Transmembrane</keyword>
<comment type="pathway">
    <text evidence="5">Amine and polyamine biosynthesis; spermidine biosynthesis; spermidine from putrescine: step 1/1.</text>
</comment>
<dbReference type="EMBL" id="CP000473">
    <property type="protein sequence ID" value="ABJ82153.1"/>
    <property type="molecule type" value="Genomic_DNA"/>
</dbReference>
<feature type="transmembrane region" description="Helical" evidence="5">
    <location>
        <begin position="420"/>
        <end position="439"/>
    </location>
</feature>
<keyword evidence="5" id="KW-1003">Cell membrane</keyword>
<feature type="transmembrane region" description="Helical" evidence="5">
    <location>
        <begin position="84"/>
        <end position="110"/>
    </location>
</feature>
<dbReference type="GO" id="GO:0004766">
    <property type="term" value="F:spermidine synthase activity"/>
    <property type="evidence" value="ECO:0007669"/>
    <property type="project" value="UniProtKB-UniRule"/>
</dbReference>
<dbReference type="EC" id="2.5.1.16" evidence="5"/>
<keyword evidence="2 5" id="KW-0808">Transferase</keyword>
<dbReference type="NCBIfam" id="NF037959">
    <property type="entry name" value="MFS_SpdSyn"/>
    <property type="match status" value="1"/>
</dbReference>
<feature type="binding site" evidence="5">
    <location>
        <position position="571"/>
    </location>
    <ligand>
        <name>S-methyl-5'-thioadenosine</name>
        <dbReference type="ChEBI" id="CHEBI:17509"/>
    </ligand>
</feature>
<reference evidence="8" key="1">
    <citation type="submission" date="2006-10" db="EMBL/GenBank/DDBJ databases">
        <title>Complete sequence of Solibacter usitatus Ellin6076.</title>
        <authorList>
            <consortium name="US DOE Joint Genome Institute"/>
            <person name="Copeland A."/>
            <person name="Lucas S."/>
            <person name="Lapidus A."/>
            <person name="Barry K."/>
            <person name="Detter J.C."/>
            <person name="Glavina del Rio T."/>
            <person name="Hammon N."/>
            <person name="Israni S."/>
            <person name="Dalin E."/>
            <person name="Tice H."/>
            <person name="Pitluck S."/>
            <person name="Thompson L.S."/>
            <person name="Brettin T."/>
            <person name="Bruce D."/>
            <person name="Han C."/>
            <person name="Tapia R."/>
            <person name="Gilna P."/>
            <person name="Schmutz J."/>
            <person name="Larimer F."/>
            <person name="Land M."/>
            <person name="Hauser L."/>
            <person name="Kyrpides N."/>
            <person name="Mikhailova N."/>
            <person name="Janssen P.H."/>
            <person name="Kuske C.R."/>
            <person name="Richardson P."/>
        </authorList>
    </citation>
    <scope>NUCLEOTIDE SEQUENCE</scope>
    <source>
        <strain evidence="8">Ellin6076</strain>
    </source>
</reference>
<dbReference type="eggNOG" id="COG4262">
    <property type="taxonomic scope" value="Bacteria"/>
</dbReference>
<evidence type="ECO:0000313" key="8">
    <source>
        <dbReference type="EMBL" id="ABJ82153.1"/>
    </source>
</evidence>
<feature type="transmembrane region" description="Helical" evidence="5">
    <location>
        <begin position="190"/>
        <end position="211"/>
    </location>
</feature>
<dbReference type="OrthoDB" id="100936at2"/>
<evidence type="ECO:0000259" key="7">
    <source>
        <dbReference type="PROSITE" id="PS51006"/>
    </source>
</evidence>
<feature type="transmembrane region" description="Helical" evidence="5">
    <location>
        <begin position="159"/>
        <end position="183"/>
    </location>
</feature>
<feature type="transmembrane region" description="Helical" evidence="5">
    <location>
        <begin position="445"/>
        <end position="466"/>
    </location>
</feature>
<dbReference type="GO" id="GO:0008295">
    <property type="term" value="P:spermidine biosynthetic process"/>
    <property type="evidence" value="ECO:0007669"/>
    <property type="project" value="UniProtKB-UniRule"/>
</dbReference>
<feature type="transmembrane region" description="Helical" evidence="5">
    <location>
        <begin position="51"/>
        <end position="72"/>
    </location>
</feature>
<feature type="transmembrane region" description="Helical" evidence="5">
    <location>
        <begin position="122"/>
        <end position="147"/>
    </location>
</feature>
<feature type="transmembrane region" description="Helical" evidence="5">
    <location>
        <begin position="353"/>
        <end position="375"/>
    </location>
</feature>
<name>Q029X3_SOLUE</name>
<keyword evidence="3 5" id="KW-0745">Spermidine biosynthesis</keyword>
<comment type="caution">
    <text evidence="5">Lacks conserved residue(s) required for the propagation of feature annotation.</text>
</comment>
<feature type="transmembrane region" description="Helical" evidence="5">
    <location>
        <begin position="241"/>
        <end position="261"/>
    </location>
</feature>
<feature type="active site" description="Proton acceptor" evidence="5 6">
    <location>
        <position position="621"/>
    </location>
</feature>
<feature type="transmembrane region" description="Helical" evidence="5">
    <location>
        <begin position="309"/>
        <end position="332"/>
    </location>
</feature>
<dbReference type="PROSITE" id="PS51006">
    <property type="entry name" value="PABS_2"/>
    <property type="match status" value="1"/>
</dbReference>
<comment type="subunit">
    <text evidence="5">Homodimer or homotetramer.</text>
</comment>
<dbReference type="KEGG" id="sus:Acid_1159"/>
<dbReference type="GO" id="GO:0005886">
    <property type="term" value="C:plasma membrane"/>
    <property type="evidence" value="ECO:0007669"/>
    <property type="project" value="UniProtKB-SubCell"/>
</dbReference>
<feature type="transmembrane region" description="Helical" evidence="5">
    <location>
        <begin position="268"/>
        <end position="289"/>
    </location>
</feature>
<organism evidence="8">
    <name type="scientific">Solibacter usitatus (strain Ellin6076)</name>
    <dbReference type="NCBI Taxonomy" id="234267"/>
    <lineage>
        <taxon>Bacteria</taxon>
        <taxon>Pseudomonadati</taxon>
        <taxon>Acidobacteriota</taxon>
        <taxon>Terriglobia</taxon>
        <taxon>Bryobacterales</taxon>
        <taxon>Solibacteraceae</taxon>
        <taxon>Candidatus Solibacter</taxon>
    </lineage>
</organism>
<keyword evidence="5" id="KW-1133">Transmembrane helix</keyword>
<dbReference type="HOGENOM" id="CLU_010122_1_0_0"/>
<evidence type="ECO:0000256" key="5">
    <source>
        <dbReference type="HAMAP-Rule" id="MF_00198"/>
    </source>
</evidence>